<reference evidence="3 4" key="2">
    <citation type="journal article" date="2017" name="Front. Plant Sci.">
        <title>Gene Classification and Mining of Molecular Markers Useful in Red Clover (Trifolium pratense) Breeding.</title>
        <authorList>
            <person name="Istvanek J."/>
            <person name="Dluhosova J."/>
            <person name="Dluhos P."/>
            <person name="Patkova L."/>
            <person name="Nedelnik J."/>
            <person name="Repkova J."/>
        </authorList>
    </citation>
    <scope>NUCLEOTIDE SEQUENCE [LARGE SCALE GENOMIC DNA]</scope>
    <source>
        <strain evidence="4">cv. Tatra</strain>
        <tissue evidence="3">Young leaves</tissue>
    </source>
</reference>
<dbReference type="EMBL" id="ASHM01001694">
    <property type="protein sequence ID" value="PNY07119.1"/>
    <property type="molecule type" value="Genomic_DNA"/>
</dbReference>
<name>A0A2K3NVQ5_TRIPR</name>
<dbReference type="Proteomes" id="UP000236291">
    <property type="component" value="Unassembled WGS sequence"/>
</dbReference>
<proteinExistence type="predicted"/>
<dbReference type="GO" id="GO:0006571">
    <property type="term" value="P:tyrosine biosynthetic process"/>
    <property type="evidence" value="ECO:0007669"/>
    <property type="project" value="InterPro"/>
</dbReference>
<dbReference type="InterPro" id="IPR045011">
    <property type="entry name" value="TYRAAT1/2"/>
</dbReference>
<dbReference type="GO" id="GO:0033730">
    <property type="term" value="F:arogenate dehydrogenase (NADP+) activity"/>
    <property type="evidence" value="ECO:0007669"/>
    <property type="project" value="InterPro"/>
</dbReference>
<evidence type="ECO:0000259" key="2">
    <source>
        <dbReference type="Pfam" id="PF26213"/>
    </source>
</evidence>
<dbReference type="AlphaFoldDB" id="A0A2K3NVQ5"/>
<dbReference type="SUPFAM" id="SSF48179">
    <property type="entry name" value="6-phosphogluconate dehydrogenase C-terminal domain-like"/>
    <property type="match status" value="1"/>
</dbReference>
<gene>
    <name evidence="3" type="ORF">L195_g003603</name>
</gene>
<dbReference type="InterPro" id="IPR008927">
    <property type="entry name" value="6-PGluconate_DH-like_C_sf"/>
</dbReference>
<evidence type="ECO:0000256" key="1">
    <source>
        <dbReference type="SAM" id="Coils"/>
    </source>
</evidence>
<comment type="caution">
    <text evidence="3">The sequence shown here is derived from an EMBL/GenBank/DDBJ whole genome shotgun (WGS) entry which is preliminary data.</text>
</comment>
<evidence type="ECO:0000313" key="4">
    <source>
        <dbReference type="Proteomes" id="UP000236291"/>
    </source>
</evidence>
<organism evidence="3 4">
    <name type="scientific">Trifolium pratense</name>
    <name type="common">Red clover</name>
    <dbReference type="NCBI Taxonomy" id="57577"/>
    <lineage>
        <taxon>Eukaryota</taxon>
        <taxon>Viridiplantae</taxon>
        <taxon>Streptophyta</taxon>
        <taxon>Embryophyta</taxon>
        <taxon>Tracheophyta</taxon>
        <taxon>Spermatophyta</taxon>
        <taxon>Magnoliopsida</taxon>
        <taxon>eudicotyledons</taxon>
        <taxon>Gunneridae</taxon>
        <taxon>Pentapetalae</taxon>
        <taxon>rosids</taxon>
        <taxon>fabids</taxon>
        <taxon>Fabales</taxon>
        <taxon>Fabaceae</taxon>
        <taxon>Papilionoideae</taxon>
        <taxon>50 kb inversion clade</taxon>
        <taxon>NPAAA clade</taxon>
        <taxon>Hologalegina</taxon>
        <taxon>IRL clade</taxon>
        <taxon>Trifolieae</taxon>
        <taxon>Trifolium</taxon>
    </lineage>
</organism>
<dbReference type="ExpressionAtlas" id="A0A2K3NVQ5">
    <property type="expression patterns" value="baseline"/>
</dbReference>
<protein>
    <submittedName>
        <fullName evidence="3">Arogenate dehydrogenase chloroplastic-like</fullName>
    </submittedName>
</protein>
<evidence type="ECO:0000313" key="3">
    <source>
        <dbReference type="EMBL" id="PNY07119.1"/>
    </source>
</evidence>
<sequence>MVEMSCEEHDKAAAKSQFITHTIGRALAEMDIKNTPIDTKGFQTLVELKKPVMGCSFDLYSGLYVYNRFARQELENLEHALQKVKETLVQTMEEGQNPEKTES</sequence>
<dbReference type="InterPro" id="IPR059064">
    <property type="entry name" value="TYRAAT2_C"/>
</dbReference>
<dbReference type="PANTHER" id="PTHR43207:SF11">
    <property type="entry name" value="PREPHENATE DEHYDROGENASE"/>
    <property type="match status" value="1"/>
</dbReference>
<feature type="coiled-coil region" evidence="1">
    <location>
        <begin position="67"/>
        <end position="94"/>
    </location>
</feature>
<reference evidence="3 4" key="1">
    <citation type="journal article" date="2014" name="Am. J. Bot.">
        <title>Genome assembly and annotation for red clover (Trifolium pratense; Fabaceae).</title>
        <authorList>
            <person name="Istvanek J."/>
            <person name="Jaros M."/>
            <person name="Krenek A."/>
            <person name="Repkova J."/>
        </authorList>
    </citation>
    <scope>NUCLEOTIDE SEQUENCE [LARGE SCALE GENOMIC DNA]</scope>
    <source>
        <strain evidence="4">cv. Tatra</strain>
        <tissue evidence="3">Young leaves</tissue>
    </source>
</reference>
<dbReference type="PANTHER" id="PTHR43207">
    <property type="entry name" value="AROGENATE DEHYDROGENASE-RELATED"/>
    <property type="match status" value="1"/>
</dbReference>
<feature type="domain" description="TYRAAT2-like C-terminal" evidence="2">
    <location>
        <begin position="27"/>
        <end position="96"/>
    </location>
</feature>
<keyword evidence="1" id="KW-0175">Coiled coil</keyword>
<dbReference type="Pfam" id="PF26213">
    <property type="entry name" value="TYRAAT1_C"/>
    <property type="match status" value="1"/>
</dbReference>
<accession>A0A2K3NVQ5</accession>